<dbReference type="AlphaFoldDB" id="A0AAD9Z993"/>
<reference evidence="2" key="1">
    <citation type="submission" date="2022-11" db="EMBL/GenBank/DDBJ databases">
        <title>Chromosomal genome sequence assembly and mating type (MAT) locus characterization of the leprose asexual lichenized fungus Lepraria neglecta (Nyl.) Erichsen.</title>
        <authorList>
            <person name="Allen J.L."/>
            <person name="Pfeffer B."/>
        </authorList>
    </citation>
    <scope>NUCLEOTIDE SEQUENCE</scope>
    <source>
        <strain evidence="2">Allen 5258</strain>
    </source>
</reference>
<protein>
    <submittedName>
        <fullName evidence="2">Uncharacterized protein</fullName>
    </submittedName>
</protein>
<feature type="compositionally biased region" description="Polar residues" evidence="1">
    <location>
        <begin position="48"/>
        <end position="57"/>
    </location>
</feature>
<evidence type="ECO:0000313" key="3">
    <source>
        <dbReference type="Proteomes" id="UP001276659"/>
    </source>
</evidence>
<sequence length="114" mass="12190">MKRFGGRRLVVENAEAVTTATKKVANIDISSSPLHAPSTPASHGGPTAPSSTQSTPRSVKPRSDINKQIYQFALGYPQTPPETSPVLEYGRSELQTGLSGVGEKMGGFIFKWCV</sequence>
<dbReference type="Proteomes" id="UP001276659">
    <property type="component" value="Unassembled WGS sequence"/>
</dbReference>
<keyword evidence="3" id="KW-1185">Reference proteome</keyword>
<accession>A0AAD9Z993</accession>
<feature type="region of interest" description="Disordered" evidence="1">
    <location>
        <begin position="28"/>
        <end position="62"/>
    </location>
</feature>
<evidence type="ECO:0000313" key="2">
    <source>
        <dbReference type="EMBL" id="KAK3173268.1"/>
    </source>
</evidence>
<name>A0AAD9Z993_9LECA</name>
<dbReference type="EMBL" id="JASNWA010000007">
    <property type="protein sequence ID" value="KAK3173268.1"/>
    <property type="molecule type" value="Genomic_DNA"/>
</dbReference>
<evidence type="ECO:0000256" key="1">
    <source>
        <dbReference type="SAM" id="MobiDB-lite"/>
    </source>
</evidence>
<comment type="caution">
    <text evidence="2">The sequence shown here is derived from an EMBL/GenBank/DDBJ whole genome shotgun (WGS) entry which is preliminary data.</text>
</comment>
<gene>
    <name evidence="2" type="ORF">OEA41_006597</name>
</gene>
<organism evidence="2 3">
    <name type="scientific">Lepraria neglecta</name>
    <dbReference type="NCBI Taxonomy" id="209136"/>
    <lineage>
        <taxon>Eukaryota</taxon>
        <taxon>Fungi</taxon>
        <taxon>Dikarya</taxon>
        <taxon>Ascomycota</taxon>
        <taxon>Pezizomycotina</taxon>
        <taxon>Lecanoromycetes</taxon>
        <taxon>OSLEUM clade</taxon>
        <taxon>Lecanoromycetidae</taxon>
        <taxon>Lecanorales</taxon>
        <taxon>Lecanorineae</taxon>
        <taxon>Stereocaulaceae</taxon>
        <taxon>Lepraria</taxon>
    </lineage>
</organism>
<proteinExistence type="predicted"/>